<reference evidence="8 9" key="1">
    <citation type="submission" date="2017-09" db="EMBL/GenBank/DDBJ databases">
        <title>Depth-based differentiation of microbial function through sediment-hosted aquifers and enrichment of novel symbionts in the deep terrestrial subsurface.</title>
        <authorList>
            <person name="Probst A.J."/>
            <person name="Ladd B."/>
            <person name="Jarett J.K."/>
            <person name="Geller-Mcgrath D.E."/>
            <person name="Sieber C.M."/>
            <person name="Emerson J.B."/>
            <person name="Anantharaman K."/>
            <person name="Thomas B.C."/>
            <person name="Malmstrom R."/>
            <person name="Stieglmeier M."/>
            <person name="Klingl A."/>
            <person name="Woyke T."/>
            <person name="Ryan C.M."/>
            <person name="Banfield J.F."/>
        </authorList>
    </citation>
    <scope>NUCLEOTIDE SEQUENCE [LARGE SCALE GENOMIC DNA]</scope>
    <source>
        <strain evidence="8">CG23_combo_of_CG06-09_8_20_14_all_39_25</strain>
    </source>
</reference>
<evidence type="ECO:0000256" key="1">
    <source>
        <dbReference type="ARBA" id="ARBA00009690"/>
    </source>
</evidence>
<dbReference type="SMART" id="SM00864">
    <property type="entry name" value="Tubulin"/>
    <property type="match status" value="1"/>
</dbReference>
<evidence type="ECO:0000259" key="6">
    <source>
        <dbReference type="SMART" id="SM00864"/>
    </source>
</evidence>
<dbReference type="InterPro" id="IPR024757">
    <property type="entry name" value="FtsZ_C"/>
</dbReference>
<evidence type="ECO:0000256" key="4">
    <source>
        <dbReference type="HAMAP-Rule" id="MF_00909"/>
    </source>
</evidence>
<dbReference type="InterPro" id="IPR000158">
    <property type="entry name" value="Cell_div_FtsZ"/>
</dbReference>
<proteinExistence type="inferred from homology"/>
<feature type="compositionally biased region" description="Basic residues" evidence="5">
    <location>
        <begin position="350"/>
        <end position="367"/>
    </location>
</feature>
<protein>
    <recommendedName>
        <fullName evidence="4">Cell division protein FtsZ</fullName>
    </recommendedName>
</protein>
<dbReference type="GO" id="GO:0005737">
    <property type="term" value="C:cytoplasm"/>
    <property type="evidence" value="ECO:0007669"/>
    <property type="project" value="UniProtKB-SubCell"/>
</dbReference>
<feature type="compositionally biased region" description="Basic residues" evidence="5">
    <location>
        <begin position="330"/>
        <end position="339"/>
    </location>
</feature>
<evidence type="ECO:0000256" key="2">
    <source>
        <dbReference type="ARBA" id="ARBA00022741"/>
    </source>
</evidence>
<dbReference type="InterPro" id="IPR018316">
    <property type="entry name" value="Tubulin/FtsZ_2-layer-sand-dom"/>
</dbReference>
<gene>
    <name evidence="4" type="primary">ftsZ</name>
    <name evidence="8" type="ORF">COX38_02740</name>
</gene>
<feature type="domain" description="Tubulin/FtsZ 2-layer sandwich" evidence="7">
    <location>
        <begin position="211"/>
        <end position="330"/>
    </location>
</feature>
<dbReference type="GO" id="GO:0043093">
    <property type="term" value="P:FtsZ-dependent cytokinesis"/>
    <property type="evidence" value="ECO:0007669"/>
    <property type="project" value="UniProtKB-UniRule"/>
</dbReference>
<sequence length="437" mass="48574">MPKKPQEIQSERVKRTKIRVIGVGGGGGSIVSEIASRVSQASFVVANTDLQALKTVSRKATRFQFGASLTQGLGTGMNPELGQIAAQQEKEKIKKLLEGQDLCILVVCLGGGTGSGAAPIFAKISKSLGNLTYGIFTLPFKFEGEKKMGIAKASLERVRPYLNALSIIPNERIFQIVDKATPLQQALSAINRNLSESLAGLIETIYEPGLINIDFADLKTVLEGRGRLAYLNAVVVPKGEKSPQEAIEKVLNSPLYPYTIRGAKGVLFNIAGEKEINLNEVNQISRNISSLLNKEAKIIFGVSQGRKYQDKIKITLLATGCGMKVFSEKPKRKRKAKKKVVPEPIPMPKPKPRPKQKLKKKKMKKVTPQKPKEVEKIPEEGLERPTPPEKKAVEIRIRKNGLQIKREAEEEEKEMLEKEKFWESPAFLRKRRFFRAQ</sequence>
<dbReference type="SUPFAM" id="SSF55307">
    <property type="entry name" value="Tubulin C-terminal domain-like"/>
    <property type="match status" value="1"/>
</dbReference>
<comment type="subunit">
    <text evidence="4">Homodimer. Polymerizes to form a dynamic ring structure in a strictly GTP-dependent manner. Interacts directly with several other division proteins.</text>
</comment>
<dbReference type="GO" id="GO:0005525">
    <property type="term" value="F:GTP binding"/>
    <property type="evidence" value="ECO:0007669"/>
    <property type="project" value="UniProtKB-UniRule"/>
</dbReference>
<keyword evidence="4" id="KW-0131">Cell cycle</keyword>
<dbReference type="Proteomes" id="UP000229054">
    <property type="component" value="Unassembled WGS sequence"/>
</dbReference>
<comment type="function">
    <text evidence="4">Essential cell division protein that forms a contractile ring structure (Z ring) at the future cell division site. The regulation of the ring assembly controls the timing and the location of cell division. One of the functions of the FtsZ ring is to recruit other cell division proteins to the septum to produce a new cell wall between the dividing cells. Binds GTP and shows GTPase activity.</text>
</comment>
<keyword evidence="3 4" id="KW-0342">GTP-binding</keyword>
<comment type="caution">
    <text evidence="8">The sequence shown here is derived from an EMBL/GenBank/DDBJ whole genome shotgun (WGS) entry which is preliminary data.</text>
</comment>
<feature type="binding site" evidence="4">
    <location>
        <position position="143"/>
    </location>
    <ligand>
        <name>GTP</name>
        <dbReference type="ChEBI" id="CHEBI:37565"/>
    </ligand>
</feature>
<dbReference type="SMART" id="SM00865">
    <property type="entry name" value="Tubulin_C"/>
    <property type="match status" value="1"/>
</dbReference>
<dbReference type="InterPro" id="IPR036525">
    <property type="entry name" value="Tubulin/FtsZ_GTPase_sf"/>
</dbReference>
<dbReference type="Pfam" id="PF12327">
    <property type="entry name" value="FtsZ_C"/>
    <property type="match status" value="1"/>
</dbReference>
<dbReference type="PRINTS" id="PR00423">
    <property type="entry name" value="CELLDVISFTSZ"/>
</dbReference>
<dbReference type="GO" id="GO:0051258">
    <property type="term" value="P:protein polymerization"/>
    <property type="evidence" value="ECO:0007669"/>
    <property type="project" value="UniProtKB-UniRule"/>
</dbReference>
<dbReference type="Pfam" id="PF00091">
    <property type="entry name" value="Tubulin"/>
    <property type="match status" value="1"/>
</dbReference>
<feature type="binding site" evidence="4">
    <location>
        <position position="191"/>
    </location>
    <ligand>
        <name>GTP</name>
        <dbReference type="ChEBI" id="CHEBI:37565"/>
    </ligand>
</feature>
<evidence type="ECO:0000313" key="9">
    <source>
        <dbReference type="Proteomes" id="UP000229054"/>
    </source>
</evidence>
<dbReference type="CDD" id="cd02201">
    <property type="entry name" value="FtsZ_type1"/>
    <property type="match status" value="1"/>
</dbReference>
<keyword evidence="4" id="KW-0963">Cytoplasm</keyword>
<dbReference type="Gene3D" id="3.40.50.1440">
    <property type="entry name" value="Tubulin/FtsZ, GTPase domain"/>
    <property type="match status" value="1"/>
</dbReference>
<evidence type="ECO:0000259" key="7">
    <source>
        <dbReference type="SMART" id="SM00865"/>
    </source>
</evidence>
<dbReference type="InterPro" id="IPR008280">
    <property type="entry name" value="Tub_FtsZ_C"/>
</dbReference>
<keyword evidence="4" id="KW-0717">Septation</keyword>
<dbReference type="HAMAP" id="MF_00909">
    <property type="entry name" value="FtsZ"/>
    <property type="match status" value="1"/>
</dbReference>
<feature type="binding site" evidence="4">
    <location>
        <position position="147"/>
    </location>
    <ligand>
        <name>GTP</name>
        <dbReference type="ChEBI" id="CHEBI:37565"/>
    </ligand>
</feature>
<dbReference type="GO" id="GO:0000917">
    <property type="term" value="P:division septum assembly"/>
    <property type="evidence" value="ECO:0007669"/>
    <property type="project" value="UniProtKB-KW"/>
</dbReference>
<accession>A0A2G9YS91</accession>
<dbReference type="InterPro" id="IPR003008">
    <property type="entry name" value="Tubulin_FtsZ_GTPase"/>
</dbReference>
<keyword evidence="4 8" id="KW-0132">Cell division</keyword>
<dbReference type="GO" id="GO:0003924">
    <property type="term" value="F:GTPase activity"/>
    <property type="evidence" value="ECO:0007669"/>
    <property type="project" value="UniProtKB-UniRule"/>
</dbReference>
<comment type="subcellular location">
    <subcellularLocation>
        <location evidence="4">Cytoplasm</location>
    </subcellularLocation>
    <text evidence="4">Assembles at midcell at the inner surface of the cytoplasmic membrane.</text>
</comment>
<keyword evidence="2 4" id="KW-0547">Nucleotide-binding</keyword>
<comment type="similarity">
    <text evidence="1 4">Belongs to the FtsZ family.</text>
</comment>
<dbReference type="PANTHER" id="PTHR30314">
    <property type="entry name" value="CELL DIVISION PROTEIN FTSZ-RELATED"/>
    <property type="match status" value="1"/>
</dbReference>
<dbReference type="GO" id="GO:0032153">
    <property type="term" value="C:cell division site"/>
    <property type="evidence" value="ECO:0007669"/>
    <property type="project" value="UniProtKB-UniRule"/>
</dbReference>
<organism evidence="8 9">
    <name type="scientific">Candidatus Nealsonbacteria bacterium CG23_combo_of_CG06-09_8_20_14_all_39_25</name>
    <dbReference type="NCBI Taxonomy" id="1974723"/>
    <lineage>
        <taxon>Bacteria</taxon>
        <taxon>Candidatus Nealsoniibacteriota</taxon>
    </lineage>
</organism>
<dbReference type="InterPro" id="IPR045061">
    <property type="entry name" value="FtsZ/CetZ"/>
</dbReference>
<name>A0A2G9YS91_9BACT</name>
<dbReference type="SUPFAM" id="SSF52490">
    <property type="entry name" value="Tubulin nucleotide-binding domain-like"/>
    <property type="match status" value="1"/>
</dbReference>
<dbReference type="PANTHER" id="PTHR30314:SF3">
    <property type="entry name" value="MITOCHONDRIAL DIVISION PROTEIN FSZA"/>
    <property type="match status" value="1"/>
</dbReference>
<feature type="domain" description="Tubulin/FtsZ GTPase" evidence="6">
    <location>
        <begin position="17"/>
        <end position="209"/>
    </location>
</feature>
<evidence type="ECO:0000313" key="8">
    <source>
        <dbReference type="EMBL" id="PIP22052.1"/>
    </source>
</evidence>
<feature type="compositionally biased region" description="Basic and acidic residues" evidence="5">
    <location>
        <begin position="370"/>
        <end position="393"/>
    </location>
</feature>
<evidence type="ECO:0000256" key="5">
    <source>
        <dbReference type="SAM" id="MobiDB-lite"/>
    </source>
</evidence>
<dbReference type="EMBL" id="PCRN01000094">
    <property type="protein sequence ID" value="PIP22052.1"/>
    <property type="molecule type" value="Genomic_DNA"/>
</dbReference>
<evidence type="ECO:0000256" key="3">
    <source>
        <dbReference type="ARBA" id="ARBA00023134"/>
    </source>
</evidence>
<dbReference type="AlphaFoldDB" id="A0A2G9YS91"/>
<feature type="region of interest" description="Disordered" evidence="5">
    <location>
        <begin position="328"/>
        <end position="393"/>
    </location>
</feature>
<feature type="binding site" evidence="4">
    <location>
        <begin position="112"/>
        <end position="114"/>
    </location>
    <ligand>
        <name>GTP</name>
        <dbReference type="ChEBI" id="CHEBI:37565"/>
    </ligand>
</feature>
<comment type="caution">
    <text evidence="4">Lacks conserved residue(s) required for the propagation of feature annotation.</text>
</comment>